<evidence type="ECO:0000256" key="3">
    <source>
        <dbReference type="ARBA" id="ARBA00023136"/>
    </source>
</evidence>
<organism evidence="6 7">
    <name type="scientific">Candidatus Woesebacteria bacterium RIFOXYB1_FULL_38_16</name>
    <dbReference type="NCBI Taxonomy" id="1802538"/>
    <lineage>
        <taxon>Bacteria</taxon>
        <taxon>Candidatus Woeseibacteriota</taxon>
    </lineage>
</organism>
<gene>
    <name evidence="6" type="ORF">A2382_00065</name>
</gene>
<dbReference type="Pfam" id="PF07690">
    <property type="entry name" value="MFS_1"/>
    <property type="match status" value="1"/>
</dbReference>
<dbReference type="InterPro" id="IPR020846">
    <property type="entry name" value="MFS_dom"/>
</dbReference>
<feature type="transmembrane region" description="Helical" evidence="4">
    <location>
        <begin position="288"/>
        <end position="307"/>
    </location>
</feature>
<feature type="transmembrane region" description="Helical" evidence="4">
    <location>
        <begin position="18"/>
        <end position="39"/>
    </location>
</feature>
<dbReference type="Proteomes" id="UP000178999">
    <property type="component" value="Unassembled WGS sequence"/>
</dbReference>
<evidence type="ECO:0000259" key="5">
    <source>
        <dbReference type="PROSITE" id="PS50850"/>
    </source>
</evidence>
<dbReference type="InterPro" id="IPR011701">
    <property type="entry name" value="MFS"/>
</dbReference>
<proteinExistence type="predicted"/>
<evidence type="ECO:0000313" key="6">
    <source>
        <dbReference type="EMBL" id="OGM79537.1"/>
    </source>
</evidence>
<dbReference type="PROSITE" id="PS50850">
    <property type="entry name" value="MFS"/>
    <property type="match status" value="1"/>
</dbReference>
<feature type="transmembrane region" description="Helical" evidence="4">
    <location>
        <begin position="313"/>
        <end position="334"/>
    </location>
</feature>
<evidence type="ECO:0000313" key="7">
    <source>
        <dbReference type="Proteomes" id="UP000178999"/>
    </source>
</evidence>
<feature type="transmembrane region" description="Helical" evidence="4">
    <location>
        <begin position="173"/>
        <end position="192"/>
    </location>
</feature>
<feature type="transmembrane region" description="Helical" evidence="4">
    <location>
        <begin position="51"/>
        <end position="71"/>
    </location>
</feature>
<dbReference type="GO" id="GO:0022857">
    <property type="term" value="F:transmembrane transporter activity"/>
    <property type="evidence" value="ECO:0007669"/>
    <property type="project" value="InterPro"/>
</dbReference>
<dbReference type="InterPro" id="IPR036259">
    <property type="entry name" value="MFS_trans_sf"/>
</dbReference>
<accession>A0A1F8CT70</accession>
<protein>
    <recommendedName>
        <fullName evidence="5">Major facilitator superfamily (MFS) profile domain-containing protein</fullName>
    </recommendedName>
</protein>
<feature type="transmembrane region" description="Helical" evidence="4">
    <location>
        <begin position="378"/>
        <end position="397"/>
    </location>
</feature>
<reference evidence="6 7" key="1">
    <citation type="journal article" date="2016" name="Nat. Commun.">
        <title>Thousands of microbial genomes shed light on interconnected biogeochemical processes in an aquifer system.</title>
        <authorList>
            <person name="Anantharaman K."/>
            <person name="Brown C.T."/>
            <person name="Hug L.A."/>
            <person name="Sharon I."/>
            <person name="Castelle C.J."/>
            <person name="Probst A.J."/>
            <person name="Thomas B.C."/>
            <person name="Singh A."/>
            <person name="Wilkins M.J."/>
            <person name="Karaoz U."/>
            <person name="Brodie E.L."/>
            <person name="Williams K.H."/>
            <person name="Hubbard S.S."/>
            <person name="Banfield J.F."/>
        </authorList>
    </citation>
    <scope>NUCLEOTIDE SEQUENCE [LARGE SCALE GENOMIC DNA]</scope>
</reference>
<evidence type="ECO:0000256" key="4">
    <source>
        <dbReference type="SAM" id="Phobius"/>
    </source>
</evidence>
<dbReference type="STRING" id="1802538.A2382_00065"/>
<feature type="transmembrane region" description="Helical" evidence="4">
    <location>
        <begin position="107"/>
        <end position="126"/>
    </location>
</feature>
<feature type="transmembrane region" description="Helical" evidence="4">
    <location>
        <begin position="346"/>
        <end position="366"/>
    </location>
</feature>
<dbReference type="EMBL" id="MGHY01000013">
    <property type="protein sequence ID" value="OGM79537.1"/>
    <property type="molecule type" value="Genomic_DNA"/>
</dbReference>
<name>A0A1F8CT70_9BACT</name>
<keyword evidence="2 4" id="KW-1133">Transmembrane helix</keyword>
<keyword evidence="1 4" id="KW-0812">Transmembrane</keyword>
<evidence type="ECO:0000256" key="1">
    <source>
        <dbReference type="ARBA" id="ARBA00022692"/>
    </source>
</evidence>
<comment type="caution">
    <text evidence="6">The sequence shown here is derived from an EMBL/GenBank/DDBJ whole genome shotgun (WGS) entry which is preliminary data.</text>
</comment>
<sequence>MDEKELTFSGLNTTWMRIFLFTFPLFLFAFSDSLISFYAPVVIQETVGSSFWMGVIMSFSSFVGLTTDFIFPQILKDITTKRLLVLAGIISSVFYFLLLIATIRPFIILFLLGMGLWGIYYEFLAFSKQRFISTQVPRPLHSGATAFVFVFKGLSYTVGPILASFLLDNGHQLLLLVAIAISLTGLFFSLLMSKKQQMLSRPEAMHLHLGVELSHWAKLFKAVWPMMIIFLLIGLVDAVFWTSGIVLSNNLGKEDVLGKFIVPLYVMPSMLAGTMIARWHPSDKKKKYGTIFFIVSAVFLSLIGFTYNIKLVLLLVGISSVFSSLAYPLIDAVFSDFTQRMGKERFHLIGLTNSAGSIAYIVGPILSGLIASFVGEQMTFSVIGIFVLLVSLFILFITPRKILLPQGDIKNWD</sequence>
<keyword evidence="3 4" id="KW-0472">Membrane</keyword>
<dbReference type="Gene3D" id="1.20.1250.20">
    <property type="entry name" value="MFS general substrate transporter like domains"/>
    <property type="match status" value="2"/>
</dbReference>
<feature type="transmembrane region" description="Helical" evidence="4">
    <location>
        <begin position="83"/>
        <end position="101"/>
    </location>
</feature>
<feature type="domain" description="Major facilitator superfamily (MFS) profile" evidence="5">
    <location>
        <begin position="17"/>
        <end position="402"/>
    </location>
</feature>
<dbReference type="AlphaFoldDB" id="A0A1F8CT70"/>
<feature type="transmembrane region" description="Helical" evidence="4">
    <location>
        <begin position="256"/>
        <end position="276"/>
    </location>
</feature>
<evidence type="ECO:0000256" key="2">
    <source>
        <dbReference type="ARBA" id="ARBA00022989"/>
    </source>
</evidence>
<feature type="transmembrane region" description="Helical" evidence="4">
    <location>
        <begin position="146"/>
        <end position="167"/>
    </location>
</feature>
<feature type="transmembrane region" description="Helical" evidence="4">
    <location>
        <begin position="222"/>
        <end position="244"/>
    </location>
</feature>
<dbReference type="SUPFAM" id="SSF103473">
    <property type="entry name" value="MFS general substrate transporter"/>
    <property type="match status" value="1"/>
</dbReference>